<proteinExistence type="predicted"/>
<keyword evidence="2" id="KW-1185">Reference proteome</keyword>
<dbReference type="VEuPathDB" id="TrichDB:TRFO_05115"/>
<protein>
    <recommendedName>
        <fullName evidence="3">Importin N-terminal domain-containing protein</fullName>
    </recommendedName>
</protein>
<accession>A0A1J4K8Z5</accession>
<dbReference type="SUPFAM" id="SSF48371">
    <property type="entry name" value="ARM repeat"/>
    <property type="match status" value="1"/>
</dbReference>
<name>A0A1J4K8Z5_9EUKA</name>
<dbReference type="InterPro" id="IPR011989">
    <property type="entry name" value="ARM-like"/>
</dbReference>
<evidence type="ECO:0000313" key="2">
    <source>
        <dbReference type="Proteomes" id="UP000179807"/>
    </source>
</evidence>
<dbReference type="EMBL" id="MLAK01000682">
    <property type="protein sequence ID" value="OHT07969.1"/>
    <property type="molecule type" value="Genomic_DNA"/>
</dbReference>
<sequence length="830" mass="93911">MINPETLVQCLTATFSGTSSANIQQAEAQLAQQYQFPEFPLMILQMLSSPIASNRSLSKAGIIQVNLFLLSNEQFLVEQSISFLHQLASILPVDLLPMIEFLSNTIVKYYILKDGHTFLFSAIQSSLASQTPIVGFILLNSLINLQKKADKSFYQTAENLFQLEIPILQNGLNNSPDDQINGLLLHYFAEVYVLHFIEFVTTPEQLIPYYQFSIHILQSGFTSPFFDVADDLLDIILNCFILYPESFDVPSFMNASISYFQKSPSFSGLTYFFQIMKVILCTQSTFSVVSSNLPQILQSFFQPIYQITEEDQSNFEMDQSRFLDSILPGIEEFETPRSSASNCLYEASKINPQISSIVFRLCLQQLSNSTDLAHCNPWQIFSALFFFSSCSSCFSENCEEFHQFLQFVSKQMQFLETQNIILLASSLVFLSNFPVAYLQSNTNADVRESVCFNFVGNAINVLASFSGNESFVNIVPLIQYLSSCAAGHLLSTDVFEPTQFPPDIIPPAIQNLFIISQQFPTERIASALSSFVQFFNSSFGQFSENCVTTLMQLLVQYMNGESVEARKSATLFSNAIFALCSNIQNPALFDCILNEVGMMIEERLSLNFCEEILPLIDGCVRNCKILTQQIISVPQMLMSLINEEGREEAIQIASICKYFALKFGAQIGPEILEEPIIAMMQLMVEDLGMYDEDYEAILTFCQILFILLPQYENTLQLIEEWAPSFSETSSPEAGDILAAMIHKNPVIILENEESFMNWISNSRSKSFLSSAAHILMHIQQLPENIQSLKPQIIQGVQQRLTILNSEEYDNDENDEFFNMETILAFYQQQH</sequence>
<dbReference type="AlphaFoldDB" id="A0A1J4K8Z5"/>
<organism evidence="1 2">
    <name type="scientific">Tritrichomonas foetus</name>
    <dbReference type="NCBI Taxonomy" id="1144522"/>
    <lineage>
        <taxon>Eukaryota</taxon>
        <taxon>Metamonada</taxon>
        <taxon>Parabasalia</taxon>
        <taxon>Tritrichomonadida</taxon>
        <taxon>Tritrichomonadidae</taxon>
        <taxon>Tritrichomonas</taxon>
    </lineage>
</organism>
<comment type="caution">
    <text evidence="1">The sequence shown here is derived from an EMBL/GenBank/DDBJ whole genome shotgun (WGS) entry which is preliminary data.</text>
</comment>
<evidence type="ECO:0000313" key="1">
    <source>
        <dbReference type="EMBL" id="OHT07969.1"/>
    </source>
</evidence>
<evidence type="ECO:0008006" key="3">
    <source>
        <dbReference type="Google" id="ProtNLM"/>
    </source>
</evidence>
<dbReference type="Proteomes" id="UP000179807">
    <property type="component" value="Unassembled WGS sequence"/>
</dbReference>
<dbReference type="Gene3D" id="1.25.10.10">
    <property type="entry name" value="Leucine-rich Repeat Variant"/>
    <property type="match status" value="1"/>
</dbReference>
<dbReference type="RefSeq" id="XP_068361105.1">
    <property type="nucleotide sequence ID" value="XM_068492298.1"/>
</dbReference>
<reference evidence="1" key="1">
    <citation type="submission" date="2016-10" db="EMBL/GenBank/DDBJ databases">
        <authorList>
            <person name="Benchimol M."/>
            <person name="Almeida L.G."/>
            <person name="Vasconcelos A.T."/>
            <person name="Perreira-Neves A."/>
            <person name="Rosa I.A."/>
            <person name="Tasca T."/>
            <person name="Bogo M.R."/>
            <person name="de Souza W."/>
        </authorList>
    </citation>
    <scope>NUCLEOTIDE SEQUENCE [LARGE SCALE GENOMIC DNA]</scope>
    <source>
        <strain evidence="1">K</strain>
    </source>
</reference>
<gene>
    <name evidence="1" type="ORF">TRFO_05115</name>
</gene>
<dbReference type="InterPro" id="IPR016024">
    <property type="entry name" value="ARM-type_fold"/>
</dbReference>
<dbReference type="GeneID" id="94827002"/>